<proteinExistence type="predicted"/>
<protein>
    <submittedName>
        <fullName evidence="3">Murein DD-endopeptidase MepM/ murein hydrolase activator NlpD</fullName>
    </submittedName>
</protein>
<dbReference type="SUPFAM" id="SSF51261">
    <property type="entry name" value="Duplicated hybrid motif"/>
    <property type="match status" value="1"/>
</dbReference>
<dbReference type="InterPro" id="IPR050570">
    <property type="entry name" value="Cell_wall_metabolism_enzyme"/>
</dbReference>
<dbReference type="InterPro" id="IPR016047">
    <property type="entry name" value="M23ase_b-sheet_dom"/>
</dbReference>
<feature type="compositionally biased region" description="Basic residues" evidence="1">
    <location>
        <begin position="117"/>
        <end position="126"/>
    </location>
</feature>
<dbReference type="Proteomes" id="UP000228758">
    <property type="component" value="Unassembled WGS sequence"/>
</dbReference>
<keyword evidence="3" id="KW-0378">Hydrolase</keyword>
<gene>
    <name evidence="3" type="ORF">CLV46_0473</name>
</gene>
<comment type="caution">
    <text evidence="3">The sequence shown here is derived from an EMBL/GenBank/DDBJ whole genome shotgun (WGS) entry which is preliminary data.</text>
</comment>
<evidence type="ECO:0000313" key="4">
    <source>
        <dbReference type="Proteomes" id="UP000228758"/>
    </source>
</evidence>
<evidence type="ECO:0000256" key="1">
    <source>
        <dbReference type="SAM" id="MobiDB-lite"/>
    </source>
</evidence>
<dbReference type="InterPro" id="IPR011055">
    <property type="entry name" value="Dup_hybrid_motif"/>
</dbReference>
<feature type="compositionally biased region" description="Basic and acidic residues" evidence="1">
    <location>
        <begin position="105"/>
        <end position="116"/>
    </location>
</feature>
<feature type="compositionally biased region" description="Low complexity" evidence="1">
    <location>
        <begin position="173"/>
        <end position="188"/>
    </location>
</feature>
<accession>A0A2M9CGA2</accession>
<feature type="domain" description="M23ase beta-sheet core" evidence="2">
    <location>
        <begin position="329"/>
        <end position="428"/>
    </location>
</feature>
<dbReference type="Gene3D" id="2.70.70.10">
    <property type="entry name" value="Glucose Permease (Domain IIA)"/>
    <property type="match status" value="1"/>
</dbReference>
<keyword evidence="4" id="KW-1185">Reference proteome</keyword>
<sequence length="437" mass="46833">MREAPSGGLSLDIELPFIDPLHFERSLEAFDGAESTTTRAHLRPGHPLRRSSLLFHESAEPREGDAPTTTSDLAFLGLSTADEPRPATAAIPILVDSTTDQQFSSRRERREQERSNARRPIRRRPARPVVESTGTAPDAIQTPRASTVEELVGPEPARDRVRRRKAKAKSRTATRPPRAPRAGAAAGPSPIPVATAADQRSLRERVAGKLLSSGVILFTGAMLVGLTVPANLFTPQSSTASTTFVEATGGDTTIALQNVETAAGVAPTVSRDNYTVTSYAEQLKAKYGNRNFTYVASGTGAIRWPFPYAVPITDGYGARTAPCRGCSTQHKGVDFVPGNGAPIYAIADGVVSTHEEGGGLGNHVFLEHIVDGQEVRSVYAHMQWGSSPLVEGQEVKVGDFIGLTGETGQATGPHLHFEIWVNGEHVNPFDWLQTHAG</sequence>
<dbReference type="EMBL" id="PGFF01000001">
    <property type="protein sequence ID" value="PJJ70943.1"/>
    <property type="molecule type" value="Genomic_DNA"/>
</dbReference>
<name>A0A2M9CGA2_9MICO</name>
<dbReference type="RefSeq" id="WP_100363307.1">
    <property type="nucleotide sequence ID" value="NZ_PGFF01000001.1"/>
</dbReference>
<dbReference type="AlphaFoldDB" id="A0A2M9CGA2"/>
<dbReference type="CDD" id="cd12797">
    <property type="entry name" value="M23_peptidase"/>
    <property type="match status" value="1"/>
</dbReference>
<dbReference type="Pfam" id="PF01551">
    <property type="entry name" value="Peptidase_M23"/>
    <property type="match status" value="1"/>
</dbReference>
<reference evidence="3 4" key="1">
    <citation type="submission" date="2017-11" db="EMBL/GenBank/DDBJ databases">
        <title>Genomic Encyclopedia of Archaeal and Bacterial Type Strains, Phase II (KMG-II): From Individual Species to Whole Genera.</title>
        <authorList>
            <person name="Goeker M."/>
        </authorList>
    </citation>
    <scope>NUCLEOTIDE SEQUENCE [LARGE SCALE GENOMIC DNA]</scope>
    <source>
        <strain evidence="3 4">DSM 27393</strain>
    </source>
</reference>
<dbReference type="GO" id="GO:0004222">
    <property type="term" value="F:metalloendopeptidase activity"/>
    <property type="evidence" value="ECO:0007669"/>
    <property type="project" value="TreeGrafter"/>
</dbReference>
<organism evidence="3 4">
    <name type="scientific">Diaminobutyricimonas aerilata</name>
    <dbReference type="NCBI Taxonomy" id="1162967"/>
    <lineage>
        <taxon>Bacteria</taxon>
        <taxon>Bacillati</taxon>
        <taxon>Actinomycetota</taxon>
        <taxon>Actinomycetes</taxon>
        <taxon>Micrococcales</taxon>
        <taxon>Microbacteriaceae</taxon>
        <taxon>Diaminobutyricimonas</taxon>
    </lineage>
</organism>
<dbReference type="OrthoDB" id="1099523at2"/>
<feature type="region of interest" description="Disordered" evidence="1">
    <location>
        <begin position="90"/>
        <end position="192"/>
    </location>
</feature>
<feature type="compositionally biased region" description="Basic residues" evidence="1">
    <location>
        <begin position="160"/>
        <end position="172"/>
    </location>
</feature>
<evidence type="ECO:0000259" key="2">
    <source>
        <dbReference type="Pfam" id="PF01551"/>
    </source>
</evidence>
<dbReference type="PANTHER" id="PTHR21666">
    <property type="entry name" value="PEPTIDASE-RELATED"/>
    <property type="match status" value="1"/>
</dbReference>
<dbReference type="PANTHER" id="PTHR21666:SF270">
    <property type="entry name" value="MUREIN HYDROLASE ACTIVATOR ENVC"/>
    <property type="match status" value="1"/>
</dbReference>
<evidence type="ECO:0000313" key="3">
    <source>
        <dbReference type="EMBL" id="PJJ70943.1"/>
    </source>
</evidence>